<organism evidence="1 2">
    <name type="scientific">Flavobacterium beibuense</name>
    <dbReference type="NCBI Taxonomy" id="657326"/>
    <lineage>
        <taxon>Bacteria</taxon>
        <taxon>Pseudomonadati</taxon>
        <taxon>Bacteroidota</taxon>
        <taxon>Flavobacteriia</taxon>
        <taxon>Flavobacteriales</taxon>
        <taxon>Flavobacteriaceae</taxon>
        <taxon>Flavobacterium</taxon>
    </lineage>
</organism>
<reference evidence="1 2" key="1">
    <citation type="submission" date="2014-12" db="EMBL/GenBank/DDBJ databases">
        <title>Genome sequence of Flavobacterium beibuense RSKm HC5.</title>
        <authorList>
            <person name="Kim J.F."/>
            <person name="Song J.Y."/>
            <person name="Kwak M.-J."/>
            <person name="Lee S.-W."/>
        </authorList>
    </citation>
    <scope>NUCLEOTIDE SEQUENCE [LARGE SCALE GENOMIC DNA]</scope>
    <source>
        <strain evidence="1 2">RSKm HC5</strain>
    </source>
</reference>
<proteinExistence type="predicted"/>
<dbReference type="Proteomes" id="UP000289775">
    <property type="component" value="Unassembled WGS sequence"/>
</dbReference>
<keyword evidence="2" id="KW-1185">Reference proteome</keyword>
<accession>A0A444WA60</accession>
<evidence type="ECO:0000313" key="1">
    <source>
        <dbReference type="EMBL" id="RYJ42777.1"/>
    </source>
</evidence>
<dbReference type="RefSeq" id="WP_129751009.1">
    <property type="nucleotide sequence ID" value="NZ_JUIW01000006.1"/>
</dbReference>
<sequence>MKKLVGCKGLNIKQRPCPVFQGRCFSCQGYRLVSLYLADIGFSSSVFAWIGQSFEWLCNNS</sequence>
<name>A0A444WA60_9FLAO</name>
<gene>
    <name evidence="1" type="ORF">NU09_1876</name>
</gene>
<comment type="caution">
    <text evidence="1">The sequence shown here is derived from an EMBL/GenBank/DDBJ whole genome shotgun (WGS) entry which is preliminary data.</text>
</comment>
<protein>
    <submittedName>
        <fullName evidence="1">Uncharacterized protein</fullName>
    </submittedName>
</protein>
<evidence type="ECO:0000313" key="2">
    <source>
        <dbReference type="Proteomes" id="UP000289775"/>
    </source>
</evidence>
<dbReference type="EMBL" id="JUIW01000006">
    <property type="protein sequence ID" value="RYJ42777.1"/>
    <property type="molecule type" value="Genomic_DNA"/>
</dbReference>
<dbReference type="AlphaFoldDB" id="A0A444WA60"/>